<evidence type="ECO:0000313" key="3">
    <source>
        <dbReference type="Proteomes" id="UP001597185"/>
    </source>
</evidence>
<dbReference type="GO" id="GO:0005886">
    <property type="term" value="C:plasma membrane"/>
    <property type="evidence" value="ECO:0007669"/>
    <property type="project" value="UniProtKB-SubCell"/>
</dbReference>
<feature type="transmembrane region" description="Helical" evidence="1">
    <location>
        <begin position="51"/>
        <end position="78"/>
    </location>
</feature>
<keyword evidence="1" id="KW-0472">Membrane</keyword>
<feature type="transmembrane region" description="Helical" evidence="1">
    <location>
        <begin position="144"/>
        <end position="163"/>
    </location>
</feature>
<dbReference type="Proteomes" id="UP001597185">
    <property type="component" value="Unassembled WGS sequence"/>
</dbReference>
<organism evidence="2 3">
    <name type="scientific">Halorubrum laminariae</name>
    <dbReference type="NCBI Taxonomy" id="1433523"/>
    <lineage>
        <taxon>Archaea</taxon>
        <taxon>Methanobacteriati</taxon>
        <taxon>Methanobacteriota</taxon>
        <taxon>Stenosarchaea group</taxon>
        <taxon>Halobacteria</taxon>
        <taxon>Halobacteriales</taxon>
        <taxon>Haloferacaceae</taxon>
        <taxon>Halorubrum</taxon>
    </lineage>
</organism>
<feature type="transmembrane region" description="Helical" evidence="1">
    <location>
        <begin position="175"/>
        <end position="193"/>
    </location>
</feature>
<feature type="transmembrane region" description="Helical" evidence="1">
    <location>
        <begin position="20"/>
        <end position="39"/>
    </location>
</feature>
<protein>
    <submittedName>
        <fullName evidence="2">ABC transporter permease subunit</fullName>
    </submittedName>
</protein>
<reference evidence="2 3" key="1">
    <citation type="journal article" date="2019" name="Int. J. Syst. Evol. Microbiol.">
        <title>The Global Catalogue of Microorganisms (GCM) 10K type strain sequencing project: providing services to taxonomists for standard genome sequencing and annotation.</title>
        <authorList>
            <consortium name="The Broad Institute Genomics Platform"/>
            <consortium name="The Broad Institute Genome Sequencing Center for Infectious Disease"/>
            <person name="Wu L."/>
            <person name="Ma J."/>
        </authorList>
    </citation>
    <scope>NUCLEOTIDE SEQUENCE [LARGE SCALE GENOMIC DNA]</scope>
    <source>
        <strain evidence="2 3">CGMCC 1.12689</strain>
    </source>
</reference>
<evidence type="ECO:0000313" key="2">
    <source>
        <dbReference type="EMBL" id="MFD1569699.1"/>
    </source>
</evidence>
<dbReference type="PANTHER" id="PTHR43471:SF1">
    <property type="entry name" value="ABC TRANSPORTER PERMEASE PROTEIN NOSY-RELATED"/>
    <property type="match status" value="1"/>
</dbReference>
<gene>
    <name evidence="2" type="ORF">ACFR9T_03695</name>
</gene>
<sequence length="276" mass="28743">MSLVAVAEKDFHDAVRSRGMAILVALFSLLVAIFAFVIRPSGQGEQFATELLLRFFVGPFLVTTLVPLVGVVVGYNAVSGERESGSLKLLLSLPHSRADVVFGKVVGRGAALSLAVGAGFLLPAIVLAGLSWTDQIAAFNAGSYLGYTVFAAVLGVVFVAIAVGCSAAASTQRRALIGGVSIYVLFVLLWGAITGQVLGAASPIVDPLPFSTAQIRTFLQVANPTAGVEVLTNAFLGGQLFTGDTVNQQISAASMLVFWALAPPLVGLWKFDTDDL</sequence>
<name>A0ABD6BX93_9EURY</name>
<dbReference type="PANTHER" id="PTHR43471">
    <property type="entry name" value="ABC TRANSPORTER PERMEASE"/>
    <property type="match status" value="1"/>
</dbReference>
<dbReference type="AlphaFoldDB" id="A0ABD6BX93"/>
<dbReference type="RefSeq" id="WP_256417518.1">
    <property type="nucleotide sequence ID" value="NZ_JANHDL010000002.1"/>
</dbReference>
<keyword evidence="1" id="KW-0812">Transmembrane</keyword>
<feature type="transmembrane region" description="Helical" evidence="1">
    <location>
        <begin position="250"/>
        <end position="269"/>
    </location>
</feature>
<comment type="caution">
    <text evidence="2">The sequence shown here is derived from an EMBL/GenBank/DDBJ whole genome shotgun (WGS) entry which is preliminary data.</text>
</comment>
<keyword evidence="3" id="KW-1185">Reference proteome</keyword>
<dbReference type="Pfam" id="PF12679">
    <property type="entry name" value="ABC2_membrane_2"/>
    <property type="match status" value="1"/>
</dbReference>
<feature type="transmembrane region" description="Helical" evidence="1">
    <location>
        <begin position="111"/>
        <end position="132"/>
    </location>
</feature>
<dbReference type="EMBL" id="JBHUDB010000001">
    <property type="protein sequence ID" value="MFD1569699.1"/>
    <property type="molecule type" value="Genomic_DNA"/>
</dbReference>
<evidence type="ECO:0000256" key="1">
    <source>
        <dbReference type="SAM" id="Phobius"/>
    </source>
</evidence>
<keyword evidence="1" id="KW-1133">Transmembrane helix</keyword>
<proteinExistence type="predicted"/>
<accession>A0ABD6BX93</accession>